<feature type="transmembrane region" description="Helical" evidence="1">
    <location>
        <begin position="126"/>
        <end position="144"/>
    </location>
</feature>
<dbReference type="HOGENOM" id="CLU_632515_0_0_1"/>
<keyword evidence="1" id="KW-0472">Membrane</keyword>
<sequence>MVNYQVLIDSSPIVYYLMGSYADILLLYPYKYQAKINLQNYHFITTKRNPCDNNLHDCWQACFARVLKCRYPFYEARNLPKCNDTQIAQQFYNLLKFMMYEINQCNCLNSCVETEKQSFVKKTLKITISLILLCISAYQIYYLIDSYFEYPLYKTVSLVRDDIIQFPLIITCDEESHEILNAKKNLAKQLNTDCDRYQLWDLLHQSSQFANKPLQLWNASSTFNDHNNFLKMFLEKYGKNVVDQKFANVSVISTIFGICNVFTKNDMLFFQKSNELNIFNEKTSTCNSNQTHFIISENQNFHPKYLFYMPTYFSPVVEIMRQTLIRINTPKSPCKPNNKVSECEQKCYTNKLEQQTFNCRLPFMEFSALPLCFTSETAKSTQRIYLETQLKTNPQKDCSCAARCNETIFHLSVVQTMKHEQTCFLYRIDDNIRE</sequence>
<proteinExistence type="predicted"/>
<feature type="transmembrane region" description="Helical" evidence="1">
    <location>
        <begin position="13"/>
        <end position="30"/>
    </location>
</feature>
<keyword evidence="1" id="KW-1133">Transmembrane helix</keyword>
<dbReference type="AlphaFoldDB" id="T1IVZ0"/>
<evidence type="ECO:0000256" key="1">
    <source>
        <dbReference type="SAM" id="Phobius"/>
    </source>
</evidence>
<evidence type="ECO:0000313" key="2">
    <source>
        <dbReference type="EnsemblMetazoa" id="SMAR005348-PA"/>
    </source>
</evidence>
<protein>
    <submittedName>
        <fullName evidence="2">Uncharacterized protein</fullName>
    </submittedName>
</protein>
<dbReference type="EnsemblMetazoa" id="SMAR005348-RA">
    <property type="protein sequence ID" value="SMAR005348-PA"/>
    <property type="gene ID" value="SMAR005348"/>
</dbReference>
<keyword evidence="3" id="KW-1185">Reference proteome</keyword>
<accession>T1IVZ0</accession>
<name>T1IVZ0_STRMM</name>
<keyword evidence="1" id="KW-0812">Transmembrane</keyword>
<reference evidence="3" key="1">
    <citation type="submission" date="2011-05" db="EMBL/GenBank/DDBJ databases">
        <authorList>
            <person name="Richards S.R."/>
            <person name="Qu J."/>
            <person name="Jiang H."/>
            <person name="Jhangiani S.N."/>
            <person name="Agravi P."/>
            <person name="Goodspeed R."/>
            <person name="Gross S."/>
            <person name="Mandapat C."/>
            <person name="Jackson L."/>
            <person name="Mathew T."/>
            <person name="Pu L."/>
            <person name="Thornton R."/>
            <person name="Saada N."/>
            <person name="Wilczek-Boney K.B."/>
            <person name="Lee S."/>
            <person name="Kovar C."/>
            <person name="Wu Y."/>
            <person name="Scherer S.E."/>
            <person name="Worley K.C."/>
            <person name="Muzny D.M."/>
            <person name="Gibbs R."/>
        </authorList>
    </citation>
    <scope>NUCLEOTIDE SEQUENCE</scope>
    <source>
        <strain evidence="3">Brora</strain>
    </source>
</reference>
<dbReference type="EMBL" id="JH431601">
    <property type="status" value="NOT_ANNOTATED_CDS"/>
    <property type="molecule type" value="Genomic_DNA"/>
</dbReference>
<dbReference type="PhylomeDB" id="T1IVZ0"/>
<dbReference type="Proteomes" id="UP000014500">
    <property type="component" value="Unassembled WGS sequence"/>
</dbReference>
<evidence type="ECO:0000313" key="3">
    <source>
        <dbReference type="Proteomes" id="UP000014500"/>
    </source>
</evidence>
<organism evidence="2 3">
    <name type="scientific">Strigamia maritima</name>
    <name type="common">European centipede</name>
    <name type="synonym">Geophilus maritimus</name>
    <dbReference type="NCBI Taxonomy" id="126957"/>
    <lineage>
        <taxon>Eukaryota</taxon>
        <taxon>Metazoa</taxon>
        <taxon>Ecdysozoa</taxon>
        <taxon>Arthropoda</taxon>
        <taxon>Myriapoda</taxon>
        <taxon>Chilopoda</taxon>
        <taxon>Pleurostigmophora</taxon>
        <taxon>Geophilomorpha</taxon>
        <taxon>Linotaeniidae</taxon>
        <taxon>Strigamia</taxon>
    </lineage>
</organism>
<reference evidence="2" key="2">
    <citation type="submission" date="2015-02" db="UniProtKB">
        <authorList>
            <consortium name="EnsemblMetazoa"/>
        </authorList>
    </citation>
    <scope>IDENTIFICATION</scope>
</reference>